<dbReference type="GO" id="GO:0016020">
    <property type="term" value="C:membrane"/>
    <property type="evidence" value="ECO:0007669"/>
    <property type="project" value="UniProtKB-SubCell"/>
</dbReference>
<evidence type="ECO:0000313" key="26">
    <source>
        <dbReference type="Proteomes" id="UP000231070"/>
    </source>
</evidence>
<evidence type="ECO:0000256" key="13">
    <source>
        <dbReference type="ARBA" id="ARBA00035852"/>
    </source>
</evidence>
<comment type="caution">
    <text evidence="25">The sequence shown here is derived from an EMBL/GenBank/DDBJ whole genome shotgun (WGS) entry which is preliminary data.</text>
</comment>
<evidence type="ECO:0000256" key="1">
    <source>
        <dbReference type="ARBA" id="ARBA00004170"/>
    </source>
</evidence>
<dbReference type="PANTHER" id="PTHR12418">
    <property type="entry name" value="ACYL-COENZYME A THIOESTERASE THEM4"/>
    <property type="match status" value="1"/>
</dbReference>
<name>A0A2G9WTV8_9HYPH</name>
<evidence type="ECO:0000256" key="22">
    <source>
        <dbReference type="ARBA" id="ARBA00048074"/>
    </source>
</evidence>
<keyword evidence="9" id="KW-0809">Transit peptide</keyword>
<feature type="domain" description="Thioesterase" evidence="24">
    <location>
        <begin position="76"/>
        <end position="130"/>
    </location>
</feature>
<dbReference type="Proteomes" id="UP000231070">
    <property type="component" value="Unassembled WGS sequence"/>
</dbReference>
<evidence type="ECO:0000256" key="5">
    <source>
        <dbReference type="ARBA" id="ARBA00022490"/>
    </source>
</evidence>
<comment type="similarity">
    <text evidence="15">Belongs to the THEM4/THEM5 thioesterase family.</text>
</comment>
<comment type="catalytic activity">
    <reaction evidence="14">
        <text>(9Z)-octadecenoyl-CoA + H2O = (9Z)-octadecenoate + CoA + H(+)</text>
        <dbReference type="Rhea" id="RHEA:40139"/>
        <dbReference type="ChEBI" id="CHEBI:15377"/>
        <dbReference type="ChEBI" id="CHEBI:15378"/>
        <dbReference type="ChEBI" id="CHEBI:30823"/>
        <dbReference type="ChEBI" id="CHEBI:57287"/>
        <dbReference type="ChEBI" id="CHEBI:57387"/>
    </reaction>
    <physiologicalReaction direction="left-to-right" evidence="14">
        <dbReference type="Rhea" id="RHEA:40140"/>
    </physiologicalReaction>
</comment>
<protein>
    <recommendedName>
        <fullName evidence="17">Acyl-coenzyme A thioesterase THEM4</fullName>
        <ecNumber evidence="16">3.1.2.2</ecNumber>
    </recommendedName>
    <alternativeName>
        <fullName evidence="18">Thioesterase superfamily member 4</fullName>
    </alternativeName>
</protein>
<evidence type="ECO:0000256" key="9">
    <source>
        <dbReference type="ARBA" id="ARBA00022946"/>
    </source>
</evidence>
<evidence type="ECO:0000256" key="12">
    <source>
        <dbReference type="ARBA" id="ARBA00023273"/>
    </source>
</evidence>
<evidence type="ECO:0000313" key="25">
    <source>
        <dbReference type="EMBL" id="PIO97590.1"/>
    </source>
</evidence>
<keyword evidence="12" id="KW-0966">Cell projection</keyword>
<dbReference type="CDD" id="cd03443">
    <property type="entry name" value="PaaI_thioesterase"/>
    <property type="match status" value="1"/>
</dbReference>
<dbReference type="EC" id="3.1.2.2" evidence="16"/>
<comment type="catalytic activity">
    <reaction evidence="19">
        <text>octanoyl-CoA + H2O = octanoate + CoA + H(+)</text>
        <dbReference type="Rhea" id="RHEA:30143"/>
        <dbReference type="ChEBI" id="CHEBI:15377"/>
        <dbReference type="ChEBI" id="CHEBI:15378"/>
        <dbReference type="ChEBI" id="CHEBI:25646"/>
        <dbReference type="ChEBI" id="CHEBI:57287"/>
        <dbReference type="ChEBI" id="CHEBI:57386"/>
    </reaction>
    <physiologicalReaction direction="left-to-right" evidence="19">
        <dbReference type="Rhea" id="RHEA:30144"/>
    </physiologicalReaction>
</comment>
<keyword evidence="10" id="KW-0443">Lipid metabolism</keyword>
<evidence type="ECO:0000256" key="6">
    <source>
        <dbReference type="ARBA" id="ARBA00022703"/>
    </source>
</evidence>
<keyword evidence="26" id="KW-1185">Reference proteome</keyword>
<comment type="catalytic activity">
    <reaction evidence="22">
        <text>dodecanoyl-CoA + H2O = dodecanoate + CoA + H(+)</text>
        <dbReference type="Rhea" id="RHEA:30135"/>
        <dbReference type="ChEBI" id="CHEBI:15377"/>
        <dbReference type="ChEBI" id="CHEBI:15378"/>
        <dbReference type="ChEBI" id="CHEBI:18262"/>
        <dbReference type="ChEBI" id="CHEBI:57287"/>
        <dbReference type="ChEBI" id="CHEBI:57375"/>
    </reaction>
    <physiologicalReaction direction="left-to-right" evidence="22">
        <dbReference type="Rhea" id="RHEA:30136"/>
    </physiologicalReaction>
</comment>
<dbReference type="PANTHER" id="PTHR12418:SF19">
    <property type="entry name" value="ACYL-COENZYME A THIOESTERASE THEM4"/>
    <property type="match status" value="1"/>
</dbReference>
<evidence type="ECO:0000256" key="19">
    <source>
        <dbReference type="ARBA" id="ARBA00047588"/>
    </source>
</evidence>
<gene>
    <name evidence="25" type="ORF">CJ014_19170</name>
</gene>
<sequence length="159" mass="17127">MLAGPAPRIVGGVPNRCCSRPRRPVYGHMLKNTNNPEGCEQADFVSALLALVFTLDGPDGVRSSFETSARFQGYEGTLHGGMISALLDAAMGECLFSKGILAVTAEMTVRFLRPVPLDRTVDLRAVLVSARHGLFLLSAGLSLDDRPLARATGKFRRRA</sequence>
<keyword evidence="6" id="KW-0053">Apoptosis</keyword>
<evidence type="ECO:0000256" key="23">
    <source>
        <dbReference type="ARBA" id="ARBA00048180"/>
    </source>
</evidence>
<evidence type="ECO:0000256" key="3">
    <source>
        <dbReference type="ARBA" id="ARBA00004632"/>
    </source>
</evidence>
<evidence type="ECO:0000256" key="7">
    <source>
        <dbReference type="ARBA" id="ARBA00022801"/>
    </source>
</evidence>
<keyword evidence="11" id="KW-0472">Membrane</keyword>
<evidence type="ECO:0000256" key="15">
    <source>
        <dbReference type="ARBA" id="ARBA00038456"/>
    </source>
</evidence>
<accession>A0A2G9WTV8</accession>
<evidence type="ECO:0000256" key="18">
    <source>
        <dbReference type="ARBA" id="ARBA00043210"/>
    </source>
</evidence>
<dbReference type="InterPro" id="IPR006683">
    <property type="entry name" value="Thioestr_dom"/>
</dbReference>
<dbReference type="Gene3D" id="3.10.129.10">
    <property type="entry name" value="Hotdog Thioesterase"/>
    <property type="match status" value="1"/>
</dbReference>
<comment type="catalytic activity">
    <reaction evidence="20">
        <text>hexadecanoyl-CoA + H2O = hexadecanoate + CoA + H(+)</text>
        <dbReference type="Rhea" id="RHEA:16645"/>
        <dbReference type="ChEBI" id="CHEBI:7896"/>
        <dbReference type="ChEBI" id="CHEBI:15377"/>
        <dbReference type="ChEBI" id="CHEBI:15378"/>
        <dbReference type="ChEBI" id="CHEBI:57287"/>
        <dbReference type="ChEBI" id="CHEBI:57379"/>
        <dbReference type="EC" id="3.1.2.2"/>
    </reaction>
    <physiologicalReaction direction="left-to-right" evidence="20">
        <dbReference type="Rhea" id="RHEA:16646"/>
    </physiologicalReaction>
</comment>
<reference evidence="25 26" key="1">
    <citation type="submission" date="2017-08" db="EMBL/GenBank/DDBJ databases">
        <title>Pleomorphomonas carboxidotrophicus sp. nov., a new mesophilic hydrogenogenic carboxidotroph.</title>
        <authorList>
            <person name="Esquivel-Elizondo S."/>
            <person name="Krajmalnik-Brown R."/>
            <person name="Maldonado J."/>
        </authorList>
    </citation>
    <scope>NUCLEOTIDE SEQUENCE [LARGE SCALE GENOMIC DNA]</scope>
    <source>
        <strain evidence="25 26">SVCO-16</strain>
    </source>
</reference>
<dbReference type="Pfam" id="PF03061">
    <property type="entry name" value="4HBT"/>
    <property type="match status" value="1"/>
</dbReference>
<keyword evidence="5" id="KW-0963">Cytoplasm</keyword>
<evidence type="ECO:0000256" key="10">
    <source>
        <dbReference type="ARBA" id="ARBA00023098"/>
    </source>
</evidence>
<evidence type="ECO:0000256" key="4">
    <source>
        <dbReference type="ARBA" id="ARBA00022475"/>
    </source>
</evidence>
<evidence type="ECO:0000256" key="11">
    <source>
        <dbReference type="ARBA" id="ARBA00023136"/>
    </source>
</evidence>
<dbReference type="EMBL" id="NQVN01000016">
    <property type="protein sequence ID" value="PIO97590.1"/>
    <property type="molecule type" value="Genomic_DNA"/>
</dbReference>
<organism evidence="25 26">
    <name type="scientific">Pleomorphomonas carboxyditropha</name>
    <dbReference type="NCBI Taxonomy" id="2023338"/>
    <lineage>
        <taxon>Bacteria</taxon>
        <taxon>Pseudomonadati</taxon>
        <taxon>Pseudomonadota</taxon>
        <taxon>Alphaproteobacteria</taxon>
        <taxon>Hyphomicrobiales</taxon>
        <taxon>Pleomorphomonadaceae</taxon>
        <taxon>Pleomorphomonas</taxon>
    </lineage>
</organism>
<keyword evidence="4" id="KW-1003">Cell membrane</keyword>
<dbReference type="GO" id="GO:0006631">
    <property type="term" value="P:fatty acid metabolic process"/>
    <property type="evidence" value="ECO:0007669"/>
    <property type="project" value="UniProtKB-KW"/>
</dbReference>
<dbReference type="InterPro" id="IPR029069">
    <property type="entry name" value="HotDog_dom_sf"/>
</dbReference>
<dbReference type="InterPro" id="IPR052365">
    <property type="entry name" value="THEM4/THEM5_acyl-CoA_thioest"/>
</dbReference>
<evidence type="ECO:0000256" key="8">
    <source>
        <dbReference type="ARBA" id="ARBA00022832"/>
    </source>
</evidence>
<dbReference type="SUPFAM" id="SSF54637">
    <property type="entry name" value="Thioesterase/thiol ester dehydrase-isomerase"/>
    <property type="match status" value="1"/>
</dbReference>
<evidence type="ECO:0000256" key="14">
    <source>
        <dbReference type="ARBA" id="ARBA00037002"/>
    </source>
</evidence>
<comment type="subcellular location">
    <subcellularLocation>
        <location evidence="3">Cell projection</location>
        <location evidence="3">Ruffle membrane</location>
    </subcellularLocation>
    <subcellularLocation>
        <location evidence="2">Cytoplasm</location>
    </subcellularLocation>
    <subcellularLocation>
        <location evidence="1">Membrane</location>
        <topology evidence="1">Peripheral membrane protein</topology>
    </subcellularLocation>
</comment>
<evidence type="ECO:0000259" key="24">
    <source>
        <dbReference type="Pfam" id="PF03061"/>
    </source>
</evidence>
<evidence type="ECO:0000256" key="2">
    <source>
        <dbReference type="ARBA" id="ARBA00004496"/>
    </source>
</evidence>
<keyword evidence="8" id="KW-0276">Fatty acid metabolism</keyword>
<proteinExistence type="inferred from homology"/>
<comment type="catalytic activity">
    <reaction evidence="13">
        <text>(5Z,8Z,11Z,14Z)-eicosatetraenoyl-CoA + H2O = (5Z,8Z,11Z,14Z)-eicosatetraenoate + CoA + H(+)</text>
        <dbReference type="Rhea" id="RHEA:40151"/>
        <dbReference type="ChEBI" id="CHEBI:15377"/>
        <dbReference type="ChEBI" id="CHEBI:15378"/>
        <dbReference type="ChEBI" id="CHEBI:32395"/>
        <dbReference type="ChEBI" id="CHEBI:57287"/>
        <dbReference type="ChEBI" id="CHEBI:57368"/>
    </reaction>
    <physiologicalReaction direction="left-to-right" evidence="13">
        <dbReference type="Rhea" id="RHEA:40152"/>
    </physiologicalReaction>
</comment>
<evidence type="ECO:0000256" key="21">
    <source>
        <dbReference type="ARBA" id="ARBA00047969"/>
    </source>
</evidence>
<dbReference type="GO" id="GO:0005737">
    <property type="term" value="C:cytoplasm"/>
    <property type="evidence" value="ECO:0007669"/>
    <property type="project" value="UniProtKB-SubCell"/>
</dbReference>
<dbReference type="OrthoDB" id="5297685at2"/>
<dbReference type="GO" id="GO:0016790">
    <property type="term" value="F:thiolester hydrolase activity"/>
    <property type="evidence" value="ECO:0007669"/>
    <property type="project" value="UniProtKB-ARBA"/>
</dbReference>
<evidence type="ECO:0000256" key="16">
    <source>
        <dbReference type="ARBA" id="ARBA00038848"/>
    </source>
</evidence>
<dbReference type="AlphaFoldDB" id="A0A2G9WTV8"/>
<evidence type="ECO:0000256" key="20">
    <source>
        <dbReference type="ARBA" id="ARBA00047734"/>
    </source>
</evidence>
<comment type="catalytic activity">
    <reaction evidence="21">
        <text>decanoyl-CoA + H2O = decanoate + CoA + H(+)</text>
        <dbReference type="Rhea" id="RHEA:40059"/>
        <dbReference type="ChEBI" id="CHEBI:15377"/>
        <dbReference type="ChEBI" id="CHEBI:15378"/>
        <dbReference type="ChEBI" id="CHEBI:27689"/>
        <dbReference type="ChEBI" id="CHEBI:57287"/>
        <dbReference type="ChEBI" id="CHEBI:61430"/>
    </reaction>
    <physiologicalReaction direction="left-to-right" evidence="21">
        <dbReference type="Rhea" id="RHEA:40060"/>
    </physiologicalReaction>
</comment>
<keyword evidence="7" id="KW-0378">Hydrolase</keyword>
<comment type="catalytic activity">
    <reaction evidence="23">
        <text>tetradecanoyl-CoA + H2O = tetradecanoate + CoA + H(+)</text>
        <dbReference type="Rhea" id="RHEA:40119"/>
        <dbReference type="ChEBI" id="CHEBI:15377"/>
        <dbReference type="ChEBI" id="CHEBI:15378"/>
        <dbReference type="ChEBI" id="CHEBI:30807"/>
        <dbReference type="ChEBI" id="CHEBI:57287"/>
        <dbReference type="ChEBI" id="CHEBI:57385"/>
    </reaction>
    <physiologicalReaction direction="left-to-right" evidence="23">
        <dbReference type="Rhea" id="RHEA:40120"/>
    </physiologicalReaction>
</comment>
<evidence type="ECO:0000256" key="17">
    <source>
        <dbReference type="ARBA" id="ARBA00040123"/>
    </source>
</evidence>